<dbReference type="HOGENOM" id="CLU_002483_0_0_7"/>
<dbReference type="InterPro" id="IPR029058">
    <property type="entry name" value="AB_hydrolase_fold"/>
</dbReference>
<evidence type="ECO:0000256" key="3">
    <source>
        <dbReference type="ARBA" id="ARBA00022548"/>
    </source>
</evidence>
<dbReference type="GO" id="GO:0004769">
    <property type="term" value="F:steroid Delta-isomerase activity"/>
    <property type="evidence" value="ECO:0007669"/>
    <property type="project" value="UniProtKB-EC"/>
</dbReference>
<dbReference type="AlphaFoldDB" id="S4XUX3"/>
<evidence type="ECO:0000256" key="15">
    <source>
        <dbReference type="ARBA" id="ARBA00049778"/>
    </source>
</evidence>
<dbReference type="Gene3D" id="3.40.50.1820">
    <property type="entry name" value="alpha/beta hydrolase"/>
    <property type="match status" value="1"/>
</dbReference>
<keyword evidence="4" id="KW-0285">Flavoprotein</keyword>
<evidence type="ECO:0000256" key="10">
    <source>
        <dbReference type="ARBA" id="ARBA00023235"/>
    </source>
</evidence>
<feature type="domain" description="AB hydrolase-1" evidence="16">
    <location>
        <begin position="828"/>
        <end position="937"/>
    </location>
</feature>
<dbReference type="GO" id="GO:0050660">
    <property type="term" value="F:flavin adenine dinucleotide binding"/>
    <property type="evidence" value="ECO:0007669"/>
    <property type="project" value="InterPro"/>
</dbReference>
<evidence type="ECO:0000256" key="6">
    <source>
        <dbReference type="ARBA" id="ARBA00023002"/>
    </source>
</evidence>
<dbReference type="Gene3D" id="3.50.50.60">
    <property type="entry name" value="FAD/NAD(P)-binding domain"/>
    <property type="match status" value="3"/>
</dbReference>
<dbReference type="KEGG" id="scu:SCE1572_18575"/>
<evidence type="ECO:0000256" key="13">
    <source>
        <dbReference type="ARBA" id="ARBA00049723"/>
    </source>
</evidence>
<name>S4XUX3_SORCE</name>
<dbReference type="InterPro" id="IPR036188">
    <property type="entry name" value="FAD/NAD-bd_sf"/>
</dbReference>
<dbReference type="InterPro" id="IPR052542">
    <property type="entry name" value="Cholesterol_Oxidase"/>
</dbReference>
<keyword evidence="5" id="KW-0274">FAD</keyword>
<evidence type="ECO:0000256" key="2">
    <source>
        <dbReference type="ARBA" id="ARBA00010790"/>
    </source>
</evidence>
<evidence type="ECO:0000256" key="9">
    <source>
        <dbReference type="ARBA" id="ARBA00023221"/>
    </source>
</evidence>
<keyword evidence="3" id="KW-0153">Cholesterol metabolism</keyword>
<evidence type="ECO:0000256" key="11">
    <source>
        <dbReference type="ARBA" id="ARBA00038856"/>
    </source>
</evidence>
<dbReference type="eggNOG" id="COG2303">
    <property type="taxonomic scope" value="Bacteria"/>
</dbReference>
<sequence length="1136" mass="123394">MEQSMNRLSSDIEEIDGDYDVVVVGSGYGGAIMASRLARAGMKVCVLERGRERQPGEYPNTALEAVADMQMNLPEVGHEGSRTGLFDLHVNKDIGVLVGCGLGGTSLINANVSIRAEPRVFDDPRWPAELRGEKMEHLNTGYRLAERMLSPNPYPESYPPLPKLTALQRSAEVMGQPFRRTNINVTFKDGINAAGVAQKACNNCGDCCSGCNYGSKNTVLMNYLPDAKRHGAHIFVEVSVRHVERRSDGKWNVHYQVLDTGREAFDAPTLVVTASIVVLSAGTLGSTEILLRSKELGLPLSDQLGQGFSGNGDMLGFGYNCTPKLEGIGFGHRAVSATSPVGPCITGVIDMRNQADIKDDIIIEEGAIPGALAPLLPLMFKVASCTGGSNTAPQNAVAQGVREAESLLLGAYHGATMHTQTYLVMGHEANCGTMKLERDQLRIDWPQVGTEPIFEKMNARLFETTAPLEGIAVKDPIWSPKVGDKLITVHPLGGCMMADSAESGVVNHKGTVFASSAGAAVHEGLYVCDGSIVPVSLGVNPLLTISALAERCAIHLARDRGLHIDYSDKGPIPPEPQTRKPGIRFTETMKGYFSKAVDSDFQTAADLGKQEDSSFKFILTIVSEDVDAMLASPEHEARTLGTVDAPALSGRPLTVTHGTFNLFVQDPDAADTRLMKYKMRMRSEEGRSFYFYGFKVIKDRPFWDAWHDTTTLYITIHEGEDETGQAIGKGILVIEPEDFIRQLGTLDVTNAKNAEERLATTVKFGRYFAGVVYDYYGGVAAPLEFADSNPPPQKRRPLRVPGPRLYPFKSGDGVDLLLTRYQGGSKGPVMLAHGLGVSSRIFSTDTIETNLLEHLVARGYDVWLLDFRSSVLLPASKTQYTADQIALYDYPAAVAKVREATGAAGVQVVAHCYGATTFTMAMLAGLKGVRSAVISQISTHVVTPAMVHLKAGLHAPSVLDALGVESLTTNASSHEGFFSRLYDRALALYPVGDGEHCNSAVCHRISFMYSLLYEHAQLNFATHDRLYELFGEATMRAFEGLALMTRKGHVVDAEGKDVYLPHLDRMAIPIRFIHGAENQCFLPASTEKTVEVLSARNGAGLYSRNVIPGYGHIDCIFGKSASTDVYPFMVEHLDRT</sequence>
<comment type="similarity">
    <text evidence="2">Belongs to the GMC oxidoreductase family.</text>
</comment>
<evidence type="ECO:0000256" key="8">
    <source>
        <dbReference type="ARBA" id="ARBA00023166"/>
    </source>
</evidence>
<dbReference type="Pfam" id="PF00561">
    <property type="entry name" value="Abhydrolase_1"/>
    <property type="match status" value="1"/>
</dbReference>
<dbReference type="SUPFAM" id="SSF53474">
    <property type="entry name" value="alpha/beta-Hydrolases"/>
    <property type="match status" value="1"/>
</dbReference>
<reference evidence="19 20" key="1">
    <citation type="journal article" date="2013" name="Sci. Rep.">
        <title>Extraordinary expansion of a Sorangium cellulosum genome from an alkaline milieu.</title>
        <authorList>
            <person name="Han K."/>
            <person name="Li Z.F."/>
            <person name="Peng R."/>
            <person name="Zhu L.P."/>
            <person name="Zhou T."/>
            <person name="Wang L.G."/>
            <person name="Li S.G."/>
            <person name="Zhang X.B."/>
            <person name="Hu W."/>
            <person name="Wu Z.H."/>
            <person name="Qin N."/>
            <person name="Li Y.Z."/>
        </authorList>
    </citation>
    <scope>NUCLEOTIDE SEQUENCE [LARGE SCALE GENOMIC DNA]</scope>
    <source>
        <strain evidence="19 20">So0157-2</strain>
    </source>
</reference>
<dbReference type="EC" id="5.3.3.1" evidence="11"/>
<comment type="pathway">
    <text evidence="12">Steroid metabolism; cholesterol degradation.</text>
</comment>
<dbReference type="PATRIC" id="fig|1254432.3.peg.4202"/>
<dbReference type="Proteomes" id="UP000014803">
    <property type="component" value="Chromosome"/>
</dbReference>
<dbReference type="GO" id="GO:0008203">
    <property type="term" value="P:cholesterol metabolic process"/>
    <property type="evidence" value="ECO:0007669"/>
    <property type="project" value="UniProtKB-KW"/>
</dbReference>
<keyword evidence="8" id="KW-1207">Sterol metabolism</keyword>
<keyword evidence="7" id="KW-0443">Lipid metabolism</keyword>
<evidence type="ECO:0000259" key="16">
    <source>
        <dbReference type="Pfam" id="PF00561"/>
    </source>
</evidence>
<feature type="domain" description="Glucose-methanol-choline oxidoreductase C-terminal" evidence="18">
    <location>
        <begin position="488"/>
        <end position="549"/>
    </location>
</feature>
<organism evidence="19 20">
    <name type="scientific">Sorangium cellulosum So0157-2</name>
    <dbReference type="NCBI Taxonomy" id="1254432"/>
    <lineage>
        <taxon>Bacteria</taxon>
        <taxon>Pseudomonadati</taxon>
        <taxon>Myxococcota</taxon>
        <taxon>Polyangia</taxon>
        <taxon>Polyangiales</taxon>
        <taxon>Polyangiaceae</taxon>
        <taxon>Sorangium</taxon>
    </lineage>
</organism>
<dbReference type="PANTHER" id="PTHR47470:SF1">
    <property type="entry name" value="FAD-DEPENDENT OXIDOREDUCTASE 2 FAD BINDING DOMAIN-CONTAINING PROTEIN"/>
    <property type="match status" value="1"/>
</dbReference>
<dbReference type="Pfam" id="PF00732">
    <property type="entry name" value="GMC_oxred_N"/>
    <property type="match status" value="1"/>
</dbReference>
<keyword evidence="9" id="KW-0753">Steroid metabolism</keyword>
<dbReference type="InterPro" id="IPR000172">
    <property type="entry name" value="GMC_OxRdtase_N"/>
</dbReference>
<protein>
    <recommendedName>
        <fullName evidence="14">Cholesterol oxidase</fullName>
        <ecNumber evidence="13">1.1.3.6</ecNumber>
        <ecNumber evidence="11">5.3.3.1</ecNumber>
    </recommendedName>
    <alternativeName>
        <fullName evidence="15">Cholesterol isomerase</fullName>
    </alternativeName>
</protein>
<gene>
    <name evidence="19" type="ORF">SCE1572_18575</name>
</gene>
<evidence type="ECO:0000259" key="17">
    <source>
        <dbReference type="Pfam" id="PF00732"/>
    </source>
</evidence>
<dbReference type="Pfam" id="PF05199">
    <property type="entry name" value="GMC_oxred_C"/>
    <property type="match status" value="1"/>
</dbReference>
<keyword evidence="10" id="KW-0413">Isomerase</keyword>
<dbReference type="eggNOG" id="COG2267">
    <property type="taxonomic scope" value="Bacteria"/>
</dbReference>
<dbReference type="EMBL" id="CP003969">
    <property type="protein sequence ID" value="AGP36319.1"/>
    <property type="molecule type" value="Genomic_DNA"/>
</dbReference>
<dbReference type="GO" id="GO:0016995">
    <property type="term" value="F:cholesterol oxidase activity"/>
    <property type="evidence" value="ECO:0007669"/>
    <property type="project" value="UniProtKB-EC"/>
</dbReference>
<evidence type="ECO:0000259" key="18">
    <source>
        <dbReference type="Pfam" id="PF05199"/>
    </source>
</evidence>
<dbReference type="STRING" id="1254432.SCE1572_18575"/>
<evidence type="ECO:0000256" key="12">
    <source>
        <dbReference type="ARBA" id="ARBA00049645"/>
    </source>
</evidence>
<proteinExistence type="inferred from homology"/>
<evidence type="ECO:0000256" key="5">
    <source>
        <dbReference type="ARBA" id="ARBA00022827"/>
    </source>
</evidence>
<dbReference type="SUPFAM" id="SSF51905">
    <property type="entry name" value="FAD/NAD(P)-binding domain"/>
    <property type="match status" value="1"/>
</dbReference>
<dbReference type="InterPro" id="IPR000073">
    <property type="entry name" value="AB_hydrolase_1"/>
</dbReference>
<comment type="cofactor">
    <cofactor evidence="1">
        <name>FAD</name>
        <dbReference type="ChEBI" id="CHEBI:57692"/>
    </cofactor>
</comment>
<keyword evidence="6" id="KW-0560">Oxidoreductase</keyword>
<dbReference type="PANTHER" id="PTHR47470">
    <property type="entry name" value="CHOLESTEROL OXIDASE"/>
    <property type="match status" value="1"/>
</dbReference>
<evidence type="ECO:0000313" key="20">
    <source>
        <dbReference type="Proteomes" id="UP000014803"/>
    </source>
</evidence>
<evidence type="ECO:0000256" key="14">
    <source>
        <dbReference type="ARBA" id="ARBA00049744"/>
    </source>
</evidence>
<feature type="domain" description="Glucose-methanol-choline oxidoreductase N-terminal" evidence="17">
    <location>
        <begin position="82"/>
        <end position="293"/>
    </location>
</feature>
<evidence type="ECO:0000256" key="4">
    <source>
        <dbReference type="ARBA" id="ARBA00022630"/>
    </source>
</evidence>
<dbReference type="EC" id="1.1.3.6" evidence="13"/>
<dbReference type="InterPro" id="IPR007867">
    <property type="entry name" value="GMC_OxRtase_C"/>
</dbReference>
<evidence type="ECO:0000256" key="1">
    <source>
        <dbReference type="ARBA" id="ARBA00001974"/>
    </source>
</evidence>
<evidence type="ECO:0000313" key="19">
    <source>
        <dbReference type="EMBL" id="AGP36319.1"/>
    </source>
</evidence>
<evidence type="ECO:0000256" key="7">
    <source>
        <dbReference type="ARBA" id="ARBA00023098"/>
    </source>
</evidence>
<accession>S4XUX3</accession>